<organism evidence="10 11">
    <name type="scientific">Bradyrhizobium erythrophlei</name>
    <dbReference type="NCBI Taxonomy" id="1437360"/>
    <lineage>
        <taxon>Bacteria</taxon>
        <taxon>Pseudomonadati</taxon>
        <taxon>Pseudomonadota</taxon>
        <taxon>Alphaproteobacteria</taxon>
        <taxon>Hyphomicrobiales</taxon>
        <taxon>Nitrobacteraceae</taxon>
        <taxon>Bradyrhizobium</taxon>
    </lineage>
</organism>
<dbReference type="GO" id="GO:0046983">
    <property type="term" value="F:protein dimerization activity"/>
    <property type="evidence" value="ECO:0007669"/>
    <property type="project" value="InterPro"/>
</dbReference>
<protein>
    <recommendedName>
        <fullName evidence="7">Linear primary-alkylsulfatase</fullName>
        <ecNumber evidence="6">3.1.6.21</ecNumber>
    </recommendedName>
    <alternativeName>
        <fullName evidence="8">Type III linear primary-alkylsulfatase</fullName>
    </alternativeName>
</protein>
<evidence type="ECO:0000256" key="3">
    <source>
        <dbReference type="ARBA" id="ARBA00022801"/>
    </source>
</evidence>
<evidence type="ECO:0000259" key="9">
    <source>
        <dbReference type="SMART" id="SM00849"/>
    </source>
</evidence>
<gene>
    <name evidence="10" type="ORF">SAMN05444164_7764</name>
</gene>
<dbReference type="Proteomes" id="UP000198992">
    <property type="component" value="Unassembled WGS sequence"/>
</dbReference>
<keyword evidence="3" id="KW-0378">Hydrolase</keyword>
<proteinExistence type="inferred from homology"/>
<dbReference type="RefSeq" id="WP_092124914.1">
    <property type="nucleotide sequence ID" value="NZ_FNTH01000001.1"/>
</dbReference>
<dbReference type="Gene3D" id="3.30.1050.10">
    <property type="entry name" value="SCP2 sterol-binding domain"/>
    <property type="match status" value="1"/>
</dbReference>
<dbReference type="PANTHER" id="PTHR43223">
    <property type="entry name" value="ALKYL/ARYL-SULFATASE"/>
    <property type="match status" value="1"/>
</dbReference>
<dbReference type="InterPro" id="IPR029229">
    <property type="entry name" value="Alkyl_sulf_C"/>
</dbReference>
<dbReference type="SUPFAM" id="SSF55718">
    <property type="entry name" value="SCP-like"/>
    <property type="match status" value="1"/>
</dbReference>
<feature type="domain" description="Metallo-beta-lactamase" evidence="9">
    <location>
        <begin position="113"/>
        <end position="334"/>
    </location>
</feature>
<dbReference type="InterPro" id="IPR029228">
    <property type="entry name" value="Alkyl_sulf_dimr"/>
</dbReference>
<comment type="cofactor">
    <cofactor evidence="1">
        <name>Zn(2+)</name>
        <dbReference type="ChEBI" id="CHEBI:29105"/>
    </cofactor>
</comment>
<dbReference type="PANTHER" id="PTHR43223:SF1">
    <property type="entry name" value="ALKYL_ARYL-SULFATASE BDS1"/>
    <property type="match status" value="1"/>
</dbReference>
<dbReference type="EC" id="3.1.6.21" evidence="6"/>
<comment type="similarity">
    <text evidence="5">Belongs to the metallo-beta-lactamase superfamily. Type III sulfatase family.</text>
</comment>
<evidence type="ECO:0000256" key="6">
    <source>
        <dbReference type="ARBA" id="ARBA00066568"/>
    </source>
</evidence>
<dbReference type="InterPro" id="IPR036527">
    <property type="entry name" value="SCP2_sterol-bd_dom_sf"/>
</dbReference>
<dbReference type="FunFam" id="3.60.15.30:FF:000001">
    <property type="entry name" value="Alkyl/aryl-sulfatase BDS1"/>
    <property type="match status" value="1"/>
</dbReference>
<dbReference type="OrthoDB" id="9815874at2"/>
<dbReference type="Pfam" id="PF14863">
    <property type="entry name" value="Alkyl_sulf_dimr"/>
    <property type="match status" value="1"/>
</dbReference>
<keyword evidence="2" id="KW-0479">Metal-binding</keyword>
<evidence type="ECO:0000256" key="1">
    <source>
        <dbReference type="ARBA" id="ARBA00001947"/>
    </source>
</evidence>
<dbReference type="Pfam" id="PF00753">
    <property type="entry name" value="Lactamase_B"/>
    <property type="match status" value="1"/>
</dbReference>
<dbReference type="GO" id="GO:0046872">
    <property type="term" value="F:metal ion binding"/>
    <property type="evidence" value="ECO:0007669"/>
    <property type="project" value="UniProtKB-KW"/>
</dbReference>
<dbReference type="InterPro" id="IPR052195">
    <property type="entry name" value="Bact_Alkyl/Aryl-Sulfatase"/>
</dbReference>
<dbReference type="Gene3D" id="1.25.40.880">
    <property type="entry name" value="Alkyl sulfatase, dimerisation domain"/>
    <property type="match status" value="1"/>
</dbReference>
<dbReference type="FunFam" id="1.25.40.880:FF:000001">
    <property type="entry name" value="SDS hydrolase SdsA1"/>
    <property type="match status" value="1"/>
</dbReference>
<dbReference type="InterPro" id="IPR038536">
    <property type="entry name" value="Alkyl/aryl-sulf_dimr_sf"/>
</dbReference>
<keyword evidence="4" id="KW-0862">Zinc</keyword>
<evidence type="ECO:0000313" key="10">
    <source>
        <dbReference type="EMBL" id="SEE35033.1"/>
    </source>
</evidence>
<dbReference type="InterPro" id="IPR036866">
    <property type="entry name" value="RibonucZ/Hydroxyglut_hydro"/>
</dbReference>
<dbReference type="SMART" id="SM00849">
    <property type="entry name" value="Lactamase_B"/>
    <property type="match status" value="1"/>
</dbReference>
<evidence type="ECO:0000256" key="8">
    <source>
        <dbReference type="ARBA" id="ARBA00075789"/>
    </source>
</evidence>
<dbReference type="InterPro" id="IPR001279">
    <property type="entry name" value="Metallo-B-lactamas"/>
</dbReference>
<dbReference type="EMBL" id="FNTH01000001">
    <property type="protein sequence ID" value="SEE35033.1"/>
    <property type="molecule type" value="Genomic_DNA"/>
</dbReference>
<dbReference type="SUPFAM" id="SSF56281">
    <property type="entry name" value="Metallo-hydrolase/oxidoreductase"/>
    <property type="match status" value="1"/>
</dbReference>
<evidence type="ECO:0000256" key="7">
    <source>
        <dbReference type="ARBA" id="ARBA00068034"/>
    </source>
</evidence>
<evidence type="ECO:0000256" key="2">
    <source>
        <dbReference type="ARBA" id="ARBA00022723"/>
    </source>
</evidence>
<dbReference type="GO" id="GO:0018741">
    <property type="term" value="F:linear primary-alkylsulfatase activity"/>
    <property type="evidence" value="ECO:0007669"/>
    <property type="project" value="UniProtKB-EC"/>
</dbReference>
<dbReference type="GO" id="GO:0018909">
    <property type="term" value="P:dodecyl sulfate metabolic process"/>
    <property type="evidence" value="ECO:0007669"/>
    <property type="project" value="InterPro"/>
</dbReference>
<accession>A0A1H5I425</accession>
<evidence type="ECO:0000256" key="4">
    <source>
        <dbReference type="ARBA" id="ARBA00022833"/>
    </source>
</evidence>
<dbReference type="CDD" id="cd07710">
    <property type="entry name" value="arylsulfatase_Sdsa1-like_MBL-fold"/>
    <property type="match status" value="1"/>
</dbReference>
<dbReference type="AlphaFoldDB" id="A0A1H5I425"/>
<evidence type="ECO:0000256" key="5">
    <source>
        <dbReference type="ARBA" id="ARBA00033751"/>
    </source>
</evidence>
<dbReference type="InterPro" id="IPR044097">
    <property type="entry name" value="Bds1/SdsA1_MBL-fold"/>
</dbReference>
<name>A0A1H5I425_9BRAD</name>
<dbReference type="Gene3D" id="3.60.15.30">
    <property type="entry name" value="Metallo-beta-lactamase domain"/>
    <property type="match status" value="1"/>
</dbReference>
<evidence type="ECO:0000313" key="11">
    <source>
        <dbReference type="Proteomes" id="UP000198992"/>
    </source>
</evidence>
<dbReference type="Pfam" id="PF14864">
    <property type="entry name" value="Alkyl_sulf_C"/>
    <property type="match status" value="1"/>
</dbReference>
<sequence length="647" mass="71580">MTQTTAGETSHELPKAASAPVIAQHEATLKALPFADTRDFDDAARGFLGTIENARVTSAQGRVVWSLEPYGFLSEEKAPATVDPSLWRQSRLNMHHGLFEVVPGVYQVRGLDIANMTLIEGDKGVIVVDTLTSIEGARAAMELYFQHRGKRPVAAVIFTHTHTDHWGGARGVLDDAMLAAGVPIIAPNFFMEHAVSENIIAGPAMLRRAQYQFGPFLAKGVRGQVDCGLGKTMAAGGVALLRPTDLIIATGDKRVIDGVEFEFQMAPNSEAPAEMHFFLPRYKLLNLAENCTHNFHNLLPFRGADVRDALAWSKYLGEALQMWGGKAEAMCGQHHWPVWGRERIDTMIRQQRDLYKYAHDQTIRLMNHGLNAAEIAETIRLPSSLEGAWHGRGYYGHIRHNVKAIYQKYLGWYDANPVNLDSLPPVEAGKKYVEYMGGADAILKRATADFAKGEFRFVAQAVSHLVFAKPDNQAARALLADTFEQLGYAAESSTWRNAYLFGAQELRQGMPKTPPRSPMPRETLAALRTEQLWDVLGIRLNGPKAEGKRIVLNWNFTDTGETFVLNLENSALTYVKGAQAADAHASFTLARSVLDEVIAKLTTFPEAVGVGKVKVSGEPLWLGELMMLMDEFPRMFEIVEPKRTVVT</sequence>
<reference evidence="10 11" key="1">
    <citation type="submission" date="2016-10" db="EMBL/GenBank/DDBJ databases">
        <authorList>
            <person name="de Groot N.N."/>
        </authorList>
    </citation>
    <scope>NUCLEOTIDE SEQUENCE [LARGE SCALE GENOMIC DNA]</scope>
    <source>
        <strain evidence="10 11">MT12</strain>
    </source>
</reference>